<comment type="caution">
    <text evidence="9">The sequence shown here is derived from an EMBL/GenBank/DDBJ whole genome shotgun (WGS) entry which is preliminary data.</text>
</comment>
<accession>A0A2W1LI84</accession>
<dbReference type="GO" id="GO:0033214">
    <property type="term" value="P:siderophore-iron import into cell"/>
    <property type="evidence" value="ECO:0007669"/>
    <property type="project" value="TreeGrafter"/>
</dbReference>
<dbReference type="PANTHER" id="PTHR30472:SF1">
    <property type="entry name" value="FE(3+) DICITRATE TRANSPORT SYSTEM PERMEASE PROTEIN FECC-RELATED"/>
    <property type="match status" value="1"/>
</dbReference>
<protein>
    <submittedName>
        <fullName evidence="9">Iron ABC transporter</fullName>
    </submittedName>
</protein>
<evidence type="ECO:0000256" key="8">
    <source>
        <dbReference type="SAM" id="Phobius"/>
    </source>
</evidence>
<dbReference type="FunFam" id="1.10.3470.10:FF:000001">
    <property type="entry name" value="Vitamin B12 ABC transporter permease BtuC"/>
    <property type="match status" value="1"/>
</dbReference>
<organism evidence="9 10">
    <name type="scientific">Paenibacillus sambharensis</name>
    <dbReference type="NCBI Taxonomy" id="1803190"/>
    <lineage>
        <taxon>Bacteria</taxon>
        <taxon>Bacillati</taxon>
        <taxon>Bacillota</taxon>
        <taxon>Bacilli</taxon>
        <taxon>Bacillales</taxon>
        <taxon>Paenibacillaceae</taxon>
        <taxon>Paenibacillus</taxon>
    </lineage>
</organism>
<dbReference type="PANTHER" id="PTHR30472">
    <property type="entry name" value="FERRIC ENTEROBACTIN TRANSPORT SYSTEM PERMEASE PROTEIN"/>
    <property type="match status" value="1"/>
</dbReference>
<keyword evidence="3" id="KW-0813">Transport</keyword>
<gene>
    <name evidence="9" type="ORF">DNH61_16645</name>
</gene>
<dbReference type="Pfam" id="PF01032">
    <property type="entry name" value="FecCD"/>
    <property type="match status" value="1"/>
</dbReference>
<dbReference type="OrthoDB" id="9811721at2"/>
<dbReference type="CDD" id="cd06550">
    <property type="entry name" value="TM_ABC_iron-siderophores_like"/>
    <property type="match status" value="1"/>
</dbReference>
<dbReference type="Gene3D" id="1.10.3470.10">
    <property type="entry name" value="ABC transporter involved in vitamin B12 uptake, BtuC"/>
    <property type="match status" value="1"/>
</dbReference>
<evidence type="ECO:0000256" key="3">
    <source>
        <dbReference type="ARBA" id="ARBA00022448"/>
    </source>
</evidence>
<feature type="transmembrane region" description="Helical" evidence="8">
    <location>
        <begin position="92"/>
        <end position="111"/>
    </location>
</feature>
<evidence type="ECO:0000256" key="5">
    <source>
        <dbReference type="ARBA" id="ARBA00022692"/>
    </source>
</evidence>
<dbReference type="GO" id="GO:0005886">
    <property type="term" value="C:plasma membrane"/>
    <property type="evidence" value="ECO:0007669"/>
    <property type="project" value="UniProtKB-SubCell"/>
</dbReference>
<evidence type="ECO:0000256" key="7">
    <source>
        <dbReference type="ARBA" id="ARBA00023136"/>
    </source>
</evidence>
<keyword evidence="10" id="KW-1185">Reference proteome</keyword>
<evidence type="ECO:0000256" key="4">
    <source>
        <dbReference type="ARBA" id="ARBA00022475"/>
    </source>
</evidence>
<feature type="transmembrane region" description="Helical" evidence="8">
    <location>
        <begin position="154"/>
        <end position="175"/>
    </location>
</feature>
<feature type="transmembrane region" description="Helical" evidence="8">
    <location>
        <begin position="284"/>
        <end position="306"/>
    </location>
</feature>
<dbReference type="EMBL" id="QKRB01000051">
    <property type="protein sequence ID" value="PZD94752.1"/>
    <property type="molecule type" value="Genomic_DNA"/>
</dbReference>
<dbReference type="Proteomes" id="UP000249522">
    <property type="component" value="Unassembled WGS sequence"/>
</dbReference>
<dbReference type="InterPro" id="IPR000522">
    <property type="entry name" value="ABC_transptr_permease_BtuC"/>
</dbReference>
<feature type="transmembrane region" description="Helical" evidence="8">
    <location>
        <begin position="244"/>
        <end position="272"/>
    </location>
</feature>
<evidence type="ECO:0000313" key="9">
    <source>
        <dbReference type="EMBL" id="PZD94752.1"/>
    </source>
</evidence>
<feature type="transmembrane region" description="Helical" evidence="8">
    <location>
        <begin position="123"/>
        <end position="142"/>
    </location>
</feature>
<evidence type="ECO:0000256" key="6">
    <source>
        <dbReference type="ARBA" id="ARBA00022989"/>
    </source>
</evidence>
<evidence type="ECO:0000313" key="10">
    <source>
        <dbReference type="Proteomes" id="UP000249522"/>
    </source>
</evidence>
<dbReference type="InterPro" id="IPR037294">
    <property type="entry name" value="ABC_BtuC-like"/>
</dbReference>
<comment type="similarity">
    <text evidence="2">Belongs to the binding-protein-dependent transport system permease family. FecCD subfamily.</text>
</comment>
<feature type="transmembrane region" description="Helical" evidence="8">
    <location>
        <begin position="312"/>
        <end position="330"/>
    </location>
</feature>
<keyword evidence="5 8" id="KW-0812">Transmembrane</keyword>
<comment type="subcellular location">
    <subcellularLocation>
        <location evidence="1">Cell membrane</location>
        <topology evidence="1">Multi-pass membrane protein</topology>
    </subcellularLocation>
</comment>
<feature type="transmembrane region" description="Helical" evidence="8">
    <location>
        <begin position="196"/>
        <end position="216"/>
    </location>
</feature>
<feature type="transmembrane region" description="Helical" evidence="8">
    <location>
        <begin position="12"/>
        <end position="34"/>
    </location>
</feature>
<name>A0A2W1LI84_9BACL</name>
<dbReference type="GO" id="GO:0022857">
    <property type="term" value="F:transmembrane transporter activity"/>
    <property type="evidence" value="ECO:0007669"/>
    <property type="project" value="InterPro"/>
</dbReference>
<dbReference type="SUPFAM" id="SSF81345">
    <property type="entry name" value="ABC transporter involved in vitamin B12 uptake, BtuC"/>
    <property type="match status" value="1"/>
</dbReference>
<dbReference type="AlphaFoldDB" id="A0A2W1LI84"/>
<dbReference type="RefSeq" id="WP_111147973.1">
    <property type="nucleotide sequence ID" value="NZ_QKRB01000051.1"/>
</dbReference>
<evidence type="ECO:0000256" key="1">
    <source>
        <dbReference type="ARBA" id="ARBA00004651"/>
    </source>
</evidence>
<keyword evidence="4" id="KW-1003">Cell membrane</keyword>
<keyword evidence="7 8" id="KW-0472">Membrane</keyword>
<evidence type="ECO:0000256" key="2">
    <source>
        <dbReference type="ARBA" id="ARBA00007935"/>
    </source>
</evidence>
<proteinExistence type="inferred from homology"/>
<feature type="transmembrane region" description="Helical" evidence="8">
    <location>
        <begin position="66"/>
        <end position="86"/>
    </location>
</feature>
<reference evidence="9 10" key="1">
    <citation type="submission" date="2018-06" db="EMBL/GenBank/DDBJ databases">
        <title>Paenibacillus imtechensis sp. nov.</title>
        <authorList>
            <person name="Pinnaka A.K."/>
            <person name="Singh H."/>
            <person name="Kaur M."/>
        </authorList>
    </citation>
    <scope>NUCLEOTIDE SEQUENCE [LARGE SCALE GENOMIC DNA]</scope>
    <source>
        <strain evidence="9 10">SMB1</strain>
    </source>
</reference>
<keyword evidence="6 8" id="KW-1133">Transmembrane helix</keyword>
<sequence length="337" mass="34863">MNSLLNTPKQKAAGLAGGILLLLLSMLAALLFGYHRFTLVQLAEAVFWFDGSTEHLLIRSVRTPTVLIGALVGAGLATAGAVMQVLTRNPLASPSVLGVNAGAVLAIVLALSLARLDLGTGQLIWVAFAGAALTTLFVYASGSAGPGGLQPLKLTLAGAAVAAFATSITSGVMLLREESLSETLFWLVGSVSGRKLEHFTAVLPYIGAGLLLAFSMGKSLNMLAMDEEVAKGLGHWTALAKAGAVAAVVLLAGGAVAIAGPIAFVGLIVPHICRYMAGGNHRWLIPYCTVYGALLLVTADLVSRLVLMPKEIPVGVTTAMLGVPFLIYLARRGVREQ</sequence>